<evidence type="ECO:0000256" key="2">
    <source>
        <dbReference type="ARBA" id="ARBA00007069"/>
    </source>
</evidence>
<keyword evidence="7 8" id="KW-0472">Membrane</keyword>
<dbReference type="PROSITE" id="PS50928">
    <property type="entry name" value="ABC_TM1"/>
    <property type="match status" value="2"/>
</dbReference>
<feature type="transmembrane region" description="Helical" evidence="8">
    <location>
        <begin position="392"/>
        <end position="409"/>
    </location>
</feature>
<evidence type="ECO:0000256" key="3">
    <source>
        <dbReference type="ARBA" id="ARBA00022448"/>
    </source>
</evidence>
<feature type="transmembrane region" description="Helical" evidence="8">
    <location>
        <begin position="457"/>
        <end position="478"/>
    </location>
</feature>
<feature type="transmembrane region" description="Helical" evidence="8">
    <location>
        <begin position="249"/>
        <end position="271"/>
    </location>
</feature>
<comment type="similarity">
    <text evidence="2">Belongs to the binding-protein-dependent transport system permease family. CysTW subfamily.</text>
</comment>
<dbReference type="AlphaFoldDB" id="A0A2U8P173"/>
<feature type="domain" description="ABC transmembrane type-1" evidence="9">
    <location>
        <begin position="386"/>
        <end position="575"/>
    </location>
</feature>
<dbReference type="EMBL" id="CP029425">
    <property type="protein sequence ID" value="AWL91429.1"/>
    <property type="molecule type" value="Genomic_DNA"/>
</dbReference>
<dbReference type="SUPFAM" id="SSF161098">
    <property type="entry name" value="MetI-like"/>
    <property type="match status" value="2"/>
</dbReference>
<feature type="transmembrane region" description="Helical" evidence="8">
    <location>
        <begin position="499"/>
        <end position="520"/>
    </location>
</feature>
<dbReference type="RefSeq" id="WP_095424719.1">
    <property type="nucleotide sequence ID" value="NZ_CP029425.2"/>
</dbReference>
<feature type="transmembrane region" description="Helical" evidence="8">
    <location>
        <begin position="149"/>
        <end position="169"/>
    </location>
</feature>
<evidence type="ECO:0000256" key="5">
    <source>
        <dbReference type="ARBA" id="ARBA00022692"/>
    </source>
</evidence>
<dbReference type="PANTHER" id="PTHR42929:SF5">
    <property type="entry name" value="ABC TRANSPORTER PERMEASE PROTEIN"/>
    <property type="match status" value="1"/>
</dbReference>
<keyword evidence="5 8" id="KW-0812">Transmembrane</keyword>
<evidence type="ECO:0000256" key="4">
    <source>
        <dbReference type="ARBA" id="ARBA00022475"/>
    </source>
</evidence>
<dbReference type="PANTHER" id="PTHR42929">
    <property type="entry name" value="INNER MEMBRANE ABC TRANSPORTER PERMEASE PROTEIN YDCU-RELATED-RELATED"/>
    <property type="match status" value="1"/>
</dbReference>
<keyword evidence="6 8" id="KW-1133">Transmembrane helix</keyword>
<dbReference type="Proteomes" id="UP000215703">
    <property type="component" value="Chromosome"/>
</dbReference>
<dbReference type="GO" id="GO:0055085">
    <property type="term" value="P:transmembrane transport"/>
    <property type="evidence" value="ECO:0007669"/>
    <property type="project" value="InterPro"/>
</dbReference>
<proteinExistence type="inferred from homology"/>
<comment type="subcellular location">
    <subcellularLocation>
        <location evidence="1 8">Cell membrane</location>
        <topology evidence="1 8">Multi-pass membrane protein</topology>
    </subcellularLocation>
</comment>
<gene>
    <name evidence="10" type="ORF">CIT37_03440</name>
</gene>
<reference evidence="10 11" key="1">
    <citation type="journal article" date="2014" name="Int. J. Syst. Evol. Microbiol.">
        <title>Bradyrhizobium ottawaense sp. nov., a symbiotic nitrogen fixing bacterium from root nodules of soybeans in Canada.</title>
        <authorList>
            <person name="Yu X."/>
            <person name="Cloutier S."/>
            <person name="Tambong J.T."/>
            <person name="Bromfield E.S."/>
        </authorList>
    </citation>
    <scope>NUCLEOTIDE SEQUENCE [LARGE SCALE GENOMIC DNA]</scope>
    <source>
        <strain evidence="10 11">OO99</strain>
    </source>
</reference>
<dbReference type="Pfam" id="PF00528">
    <property type="entry name" value="BPD_transp_1"/>
    <property type="match status" value="2"/>
</dbReference>
<accession>A0A2U8P173</accession>
<feature type="transmembrane region" description="Helical" evidence="8">
    <location>
        <begin position="210"/>
        <end position="229"/>
    </location>
</feature>
<feature type="transmembrane region" description="Helical" evidence="8">
    <location>
        <begin position="94"/>
        <end position="110"/>
    </location>
</feature>
<dbReference type="Gene3D" id="1.10.3720.10">
    <property type="entry name" value="MetI-like"/>
    <property type="match status" value="2"/>
</dbReference>
<evidence type="ECO:0000313" key="10">
    <source>
        <dbReference type="EMBL" id="AWL91429.1"/>
    </source>
</evidence>
<feature type="transmembrane region" description="Helical" evidence="8">
    <location>
        <begin position="557"/>
        <end position="578"/>
    </location>
</feature>
<organism evidence="10 11">
    <name type="scientific">Bradyrhizobium ottawaense</name>
    <dbReference type="NCBI Taxonomy" id="931866"/>
    <lineage>
        <taxon>Bacteria</taxon>
        <taxon>Pseudomonadati</taxon>
        <taxon>Pseudomonadota</taxon>
        <taxon>Alphaproteobacteria</taxon>
        <taxon>Hyphomicrobiales</taxon>
        <taxon>Nitrobacteraceae</taxon>
        <taxon>Bradyrhizobium</taxon>
    </lineage>
</organism>
<evidence type="ECO:0000256" key="7">
    <source>
        <dbReference type="ARBA" id="ARBA00023136"/>
    </source>
</evidence>
<feature type="transmembrane region" description="Helical" evidence="8">
    <location>
        <begin position="330"/>
        <end position="355"/>
    </location>
</feature>
<dbReference type="CDD" id="cd06261">
    <property type="entry name" value="TM_PBP2"/>
    <property type="match status" value="2"/>
</dbReference>
<feature type="domain" description="ABC transmembrane type-1" evidence="9">
    <location>
        <begin position="63"/>
        <end position="270"/>
    </location>
</feature>
<keyword evidence="4" id="KW-1003">Cell membrane</keyword>
<name>A0A2U8P173_9BRAD</name>
<evidence type="ECO:0000256" key="6">
    <source>
        <dbReference type="ARBA" id="ARBA00022989"/>
    </source>
</evidence>
<reference evidence="10 11" key="2">
    <citation type="journal article" date="2017" name="Syst. Appl. Microbiol.">
        <title>Soybeans inoculated with root zone soils of Canadian native legumes harbour diverse and novel Bradyrhizobium spp. that possess agricultural potential.</title>
        <authorList>
            <person name="Bromfield E.S.P."/>
            <person name="Cloutier S."/>
            <person name="Tambong J.T."/>
            <person name="Tran Thi T.V."/>
        </authorList>
    </citation>
    <scope>NUCLEOTIDE SEQUENCE [LARGE SCALE GENOMIC DNA]</scope>
    <source>
        <strain evidence="10 11">OO99</strain>
    </source>
</reference>
<evidence type="ECO:0000256" key="1">
    <source>
        <dbReference type="ARBA" id="ARBA00004651"/>
    </source>
</evidence>
<feature type="transmembrane region" description="Helical" evidence="8">
    <location>
        <begin position="58"/>
        <end position="82"/>
    </location>
</feature>
<evidence type="ECO:0000259" key="9">
    <source>
        <dbReference type="PROSITE" id="PS50928"/>
    </source>
</evidence>
<feature type="transmembrane region" description="Helical" evidence="8">
    <location>
        <begin position="12"/>
        <end position="38"/>
    </location>
</feature>
<sequence>MRVETFKNLSRMPIALSVPAFAILLVVFGIPVVQLFLASLNAPAFSLTHYVAFFQQPAYIRVLLQTIEISAVATAVCLVIGYPTAYLIVIASKRVRVALIVLVFVPWLTSGLVRTYAWAVILGDHGLINNLLVYLGWISKPIQLIYNRVGVYIGMVHIMLPMMILPLLSVMHGIDRSLMPAARSMGARPFAAFWRVFFPLSLPGVRGGSLLVFVFCLGFYITPQVLGGLSDAMLSNFIVTQIQTSFNMAPVAASAFILLAITVIVLSMVGLDLSGTQPRAVQSARMLSSSRRCPLVALTRFFNDVATPYRAKRWTSQLYKPGGDSRWSDIFGGIFVVLVMVYLLSPGLIVIMMSFSAGAFLEFPPSGFSLQWYRAFFDDPSWTTSVWNSARLALPVAALSTIVGTLAAYGLSRTLPRLRAFLTMLILTPITFPVVVVGVATYFGLVKLGLIGTMTGIILAQSVGAIGTVVVIVSATLAQFDRRLEQAAQSLRAGPLQTFMRVTLPLIQPGIIGGAVFAFIHSFDEVVITSLVSGFSIRTLPVKMLENISQQIEPTIAAVGALLTLLPVLWLIALYIMWWRKRPGGNPGSLALQPKPALSEASTS</sequence>
<evidence type="ECO:0000313" key="11">
    <source>
        <dbReference type="Proteomes" id="UP000215703"/>
    </source>
</evidence>
<evidence type="ECO:0000256" key="8">
    <source>
        <dbReference type="RuleBase" id="RU363032"/>
    </source>
</evidence>
<dbReference type="KEGG" id="bot:CIT37_03440"/>
<dbReference type="InterPro" id="IPR035906">
    <property type="entry name" value="MetI-like_sf"/>
</dbReference>
<dbReference type="GeneID" id="92969712"/>
<keyword evidence="3 8" id="KW-0813">Transport</keyword>
<dbReference type="GO" id="GO:0005886">
    <property type="term" value="C:plasma membrane"/>
    <property type="evidence" value="ECO:0007669"/>
    <property type="project" value="UniProtKB-SubCell"/>
</dbReference>
<dbReference type="InterPro" id="IPR000515">
    <property type="entry name" value="MetI-like"/>
</dbReference>
<feature type="transmembrane region" description="Helical" evidence="8">
    <location>
        <begin position="421"/>
        <end position="445"/>
    </location>
</feature>
<protein>
    <submittedName>
        <fullName evidence="10">ABC transporter permease</fullName>
    </submittedName>
</protein>